<organism evidence="3 4">
    <name type="scientific">Actinomyces lilanjuaniae</name>
    <dbReference type="NCBI Taxonomy" id="2321394"/>
    <lineage>
        <taxon>Bacteria</taxon>
        <taxon>Bacillati</taxon>
        <taxon>Actinomycetota</taxon>
        <taxon>Actinomycetes</taxon>
        <taxon>Actinomycetales</taxon>
        <taxon>Actinomycetaceae</taxon>
        <taxon>Actinomyces</taxon>
    </lineage>
</organism>
<feature type="compositionally biased region" description="Polar residues" evidence="1">
    <location>
        <begin position="1"/>
        <end position="15"/>
    </location>
</feature>
<feature type="region of interest" description="Disordered" evidence="1">
    <location>
        <begin position="1"/>
        <end position="49"/>
    </location>
</feature>
<sequence>MSTDQTGVNSPTSDDTTQDTRRAPRSSRRAIRQAERAAEREAILTGQQPLLTRREMRRLREEAKALQAAVEAGEITEEQARALQDPLAEQPAVEDRAQAAGSGLASTAPEEGWDPQEQAVAASQSVAGAAEAVGTRDAFQDADAEAAAGAPQVPGDGASEGSGGQPGWFDLASPTTSTSSGAGAGLQEARSQGQDGDPATLGGAADQDPAAEDSPSWRALTADEAVALSEIPTGLMDAVDLPIAVEGQWSVPEEDSGPAPVPARASLRERLETGQTPMVPGTGPASSGYPAGADDDSASAPKAAVGVSPGGAAAQPALDAAAWQGPSQGGQDEGVSEDGTERYGSYGGYGSSHDDDGEAFDGSAGPAGTPAGSDASAGPRGGTAASSAQPTGDDEQGQPAGAASAPSSAVRRPIVRIPAAAQGVRTVNASTGELSAVQPVGSGEEAGQQPAGDSFPVADAATFEDETSVIPADISAEFEDDAPQWPSLRQDASAAGAAAGQPMSPYSLPDQPGTERAQETAVGAFTSTEWDTVAAPRSAVALEDSAAQRSSPTGRILLIALIVLVIALVVAAVVWFVMSQTGGSSEAAGPTVLVETTAGASRLL</sequence>
<feature type="compositionally biased region" description="Basic and acidic residues" evidence="1">
    <location>
        <begin position="32"/>
        <end position="42"/>
    </location>
</feature>
<evidence type="ECO:0000313" key="3">
    <source>
        <dbReference type="EMBL" id="AYD89999.1"/>
    </source>
</evidence>
<dbReference type="Proteomes" id="UP000273001">
    <property type="component" value="Chromosome"/>
</dbReference>
<keyword evidence="2" id="KW-0812">Transmembrane</keyword>
<feature type="compositionally biased region" description="Low complexity" evidence="1">
    <location>
        <begin position="397"/>
        <end position="409"/>
    </location>
</feature>
<feature type="transmembrane region" description="Helical" evidence="2">
    <location>
        <begin position="556"/>
        <end position="577"/>
    </location>
</feature>
<dbReference type="EMBL" id="CP032514">
    <property type="protein sequence ID" value="AYD89999.1"/>
    <property type="molecule type" value="Genomic_DNA"/>
</dbReference>
<feature type="compositionally biased region" description="Low complexity" evidence="1">
    <location>
        <begin position="361"/>
        <end position="378"/>
    </location>
</feature>
<keyword evidence="2" id="KW-1133">Transmembrane helix</keyword>
<feature type="region of interest" description="Disordered" evidence="1">
    <location>
        <begin position="249"/>
        <end position="414"/>
    </location>
</feature>
<name>A0ABM6Z3S1_9ACTO</name>
<proteinExistence type="predicted"/>
<accession>A0ABM6Z3S1</accession>
<keyword evidence="4" id="KW-1185">Reference proteome</keyword>
<reference evidence="3 4" key="1">
    <citation type="submission" date="2018-09" db="EMBL/GenBank/DDBJ databases">
        <authorList>
            <person name="Li J."/>
        </authorList>
    </citation>
    <scope>NUCLEOTIDE SEQUENCE [LARGE SCALE GENOMIC DNA]</scope>
    <source>
        <strain evidence="3 4">2129</strain>
    </source>
</reference>
<keyword evidence="2" id="KW-0472">Membrane</keyword>
<feature type="region of interest" description="Disordered" evidence="1">
    <location>
        <begin position="435"/>
        <end position="456"/>
    </location>
</feature>
<feature type="region of interest" description="Disordered" evidence="1">
    <location>
        <begin position="81"/>
        <end position="221"/>
    </location>
</feature>
<evidence type="ECO:0000313" key="4">
    <source>
        <dbReference type="Proteomes" id="UP000273001"/>
    </source>
</evidence>
<feature type="region of interest" description="Disordered" evidence="1">
    <location>
        <begin position="489"/>
        <end position="517"/>
    </location>
</feature>
<feature type="compositionally biased region" description="Low complexity" evidence="1">
    <location>
        <begin position="172"/>
        <end position="181"/>
    </location>
</feature>
<evidence type="ECO:0000256" key="1">
    <source>
        <dbReference type="SAM" id="MobiDB-lite"/>
    </source>
</evidence>
<dbReference type="RefSeq" id="WP_120204693.1">
    <property type="nucleotide sequence ID" value="NZ_CP032514.1"/>
</dbReference>
<evidence type="ECO:0000256" key="2">
    <source>
        <dbReference type="SAM" id="Phobius"/>
    </source>
</evidence>
<protein>
    <submittedName>
        <fullName evidence="3">Uncharacterized protein</fullName>
    </submittedName>
</protein>
<feature type="compositionally biased region" description="Low complexity" evidence="1">
    <location>
        <begin position="116"/>
        <end position="133"/>
    </location>
</feature>
<gene>
    <name evidence="3" type="ORF">D5R93_08135</name>
</gene>
<feature type="compositionally biased region" description="Low complexity" evidence="1">
    <location>
        <begin position="285"/>
        <end position="322"/>
    </location>
</feature>